<feature type="chain" id="PRO_5002515449" evidence="3">
    <location>
        <begin position="24"/>
        <end position="501"/>
    </location>
</feature>
<accession>A0A0F7FAR0</accession>
<dbReference type="InterPro" id="IPR012854">
    <property type="entry name" value="Cu_amine_oxidase-like_N"/>
</dbReference>
<evidence type="ECO:0000313" key="6">
    <source>
        <dbReference type="Proteomes" id="UP000034189"/>
    </source>
</evidence>
<dbReference type="Pfam" id="PF07833">
    <property type="entry name" value="Cu_amine_oxidN1"/>
    <property type="match status" value="1"/>
</dbReference>
<dbReference type="Proteomes" id="UP000034189">
    <property type="component" value="Chromosome"/>
</dbReference>
<reference evidence="5 6" key="2">
    <citation type="journal article" date="2016" name="Genome Announc.">
        <title>Genome Sequence of a Gram-Positive Diazotroph, Paenibacillus durus Type Strain ATCC 35681.</title>
        <authorList>
            <person name="Halim M.A."/>
            <person name="Rahman A.Y."/>
            <person name="Sim K.S."/>
            <person name="Yam H.C."/>
            <person name="Rahim A.A."/>
            <person name="Ghazali A.H."/>
            <person name="Najimudin N."/>
        </authorList>
    </citation>
    <scope>NUCLEOTIDE SEQUENCE [LARGE SCALE GENOMIC DNA]</scope>
    <source>
        <strain evidence="5 6">ATCC 35681</strain>
    </source>
</reference>
<feature type="compositionally biased region" description="Polar residues" evidence="2">
    <location>
        <begin position="139"/>
        <end position="153"/>
    </location>
</feature>
<name>A0A0F7FAR0_PAEDU</name>
<feature type="signal peptide" evidence="3">
    <location>
        <begin position="1"/>
        <end position="23"/>
    </location>
</feature>
<keyword evidence="1" id="KW-0378">Hydrolase</keyword>
<dbReference type="InterPro" id="IPR036582">
    <property type="entry name" value="Mao_N_sf"/>
</dbReference>
<dbReference type="CDD" id="cd02696">
    <property type="entry name" value="MurNAc-LAA"/>
    <property type="match status" value="1"/>
</dbReference>
<dbReference type="SUPFAM" id="SSF53187">
    <property type="entry name" value="Zn-dependent exopeptidases"/>
    <property type="match status" value="1"/>
</dbReference>
<reference evidence="5 6" key="1">
    <citation type="submission" date="2015-03" db="EMBL/GenBank/DDBJ databases">
        <authorList>
            <person name="Abdul Halim M."/>
        </authorList>
    </citation>
    <scope>NUCLEOTIDE SEQUENCE [LARGE SCALE GENOMIC DNA]</scope>
    <source>
        <strain evidence="5 6">ATCC 35681</strain>
    </source>
</reference>
<dbReference type="AlphaFoldDB" id="A0A0F7FAR0"/>
<sequence>MKKLSFVLLVLLFVLVMPENGHAAAGNNKIFLDGKELTAGQSVPVENVNGTVMVPLRMIVQNLGYKVDWDQNAKTVTINQQGKVVSLAVGQKKATVDGIEVTLNEAPVLRTDTSLVPIRFISEQFGLKVEWDNKEKTVTITSPPTSADGSSPANNTPSTGGSSSGDGTNAGVPPSGSASNLTKVNGVSFSNNQLLIALSGDSAPKLSVLDGPARIVVDIPNTTFSDSFGSGQNLPSGQMNTLDATGYPDVKEIRYSLYSSNPHMVRFVIELNESKDFGYSLSATDSSSKLAIIDLNGTGGLVAAAAAGGTGTDATTGPPDRGGKKLVVLDAGHGAKDSGAVGVTGKYEKNFNLAVVLKAEALLKQETNIEVVLTRSDDTFLELKERAAIANNLNADLFVSVHANSSPTTAASGTETYYKRDESKAFAAVMHKYLVQATGLSDRGVQYGNFHVIRETKMPAILLESGYLSNKKDEALLFTEAFQNKVAAAIVSGIKEYLGIS</sequence>
<gene>
    <name evidence="5" type="ORF">VK70_12895</name>
</gene>
<dbReference type="RefSeq" id="WP_025699818.1">
    <property type="nucleotide sequence ID" value="NZ_ASQQ01000716.1"/>
</dbReference>
<dbReference type="SMART" id="SM00646">
    <property type="entry name" value="Ami_3"/>
    <property type="match status" value="1"/>
</dbReference>
<evidence type="ECO:0000256" key="1">
    <source>
        <dbReference type="ARBA" id="ARBA00022801"/>
    </source>
</evidence>
<dbReference type="GO" id="GO:0030288">
    <property type="term" value="C:outer membrane-bounded periplasmic space"/>
    <property type="evidence" value="ECO:0007669"/>
    <property type="project" value="TreeGrafter"/>
</dbReference>
<dbReference type="GO" id="GO:0009253">
    <property type="term" value="P:peptidoglycan catabolic process"/>
    <property type="evidence" value="ECO:0007669"/>
    <property type="project" value="InterPro"/>
</dbReference>
<organism evidence="5 6">
    <name type="scientific">Paenibacillus durus ATCC 35681</name>
    <dbReference type="NCBI Taxonomy" id="1333534"/>
    <lineage>
        <taxon>Bacteria</taxon>
        <taxon>Bacillati</taxon>
        <taxon>Bacillota</taxon>
        <taxon>Bacilli</taxon>
        <taxon>Bacillales</taxon>
        <taxon>Paenibacillaceae</taxon>
        <taxon>Paenibacillus</taxon>
    </lineage>
</organism>
<protein>
    <submittedName>
        <fullName evidence="5">N-acetylmuramoyl-L-alanine amidase</fullName>
    </submittedName>
</protein>
<dbReference type="InterPro" id="IPR002508">
    <property type="entry name" value="MurNAc-LAA_cat"/>
</dbReference>
<dbReference type="EMBL" id="CP011114">
    <property type="protein sequence ID" value="AKG35357.1"/>
    <property type="molecule type" value="Genomic_DNA"/>
</dbReference>
<dbReference type="Pfam" id="PF11741">
    <property type="entry name" value="AMIN"/>
    <property type="match status" value="1"/>
</dbReference>
<dbReference type="HOGENOM" id="CLU_014322_10_1_9"/>
<dbReference type="PANTHER" id="PTHR30404:SF0">
    <property type="entry name" value="N-ACETYLMURAMOYL-L-ALANINE AMIDASE AMIC"/>
    <property type="match status" value="1"/>
</dbReference>
<evidence type="ECO:0000313" key="5">
    <source>
        <dbReference type="EMBL" id="AKG35357.1"/>
    </source>
</evidence>
<feature type="domain" description="MurNAc-LAA" evidence="4">
    <location>
        <begin position="387"/>
        <end position="495"/>
    </location>
</feature>
<dbReference type="InterPro" id="IPR021731">
    <property type="entry name" value="AMIN_dom"/>
</dbReference>
<dbReference type="PANTHER" id="PTHR30404">
    <property type="entry name" value="N-ACETYLMURAMOYL-L-ALANINE AMIDASE"/>
    <property type="match status" value="1"/>
</dbReference>
<feature type="region of interest" description="Disordered" evidence="2">
    <location>
        <begin position="139"/>
        <end position="179"/>
    </location>
</feature>
<evidence type="ECO:0000256" key="3">
    <source>
        <dbReference type="SAM" id="SignalP"/>
    </source>
</evidence>
<dbReference type="Gene3D" id="2.60.40.3500">
    <property type="match status" value="1"/>
</dbReference>
<evidence type="ECO:0000259" key="4">
    <source>
        <dbReference type="SMART" id="SM00646"/>
    </source>
</evidence>
<dbReference type="InterPro" id="IPR050695">
    <property type="entry name" value="N-acetylmuramoyl_amidase_3"/>
</dbReference>
<dbReference type="Gene3D" id="3.40.630.40">
    <property type="entry name" value="Zn-dependent exopeptidases"/>
    <property type="match status" value="1"/>
</dbReference>
<dbReference type="OrthoDB" id="9806267at2"/>
<dbReference type="Pfam" id="PF01520">
    <property type="entry name" value="Amidase_3"/>
    <property type="match status" value="1"/>
</dbReference>
<dbReference type="PATRIC" id="fig|1333534.5.peg.2843"/>
<dbReference type="GO" id="GO:0008745">
    <property type="term" value="F:N-acetylmuramoyl-L-alanine amidase activity"/>
    <property type="evidence" value="ECO:0007669"/>
    <property type="project" value="InterPro"/>
</dbReference>
<feature type="compositionally biased region" description="Low complexity" evidence="2">
    <location>
        <begin position="154"/>
        <end position="169"/>
    </location>
</feature>
<dbReference type="SUPFAM" id="SSF55383">
    <property type="entry name" value="Copper amine oxidase, domain N"/>
    <property type="match status" value="1"/>
</dbReference>
<evidence type="ECO:0000256" key="2">
    <source>
        <dbReference type="SAM" id="MobiDB-lite"/>
    </source>
</evidence>
<proteinExistence type="predicted"/>
<keyword evidence="3" id="KW-0732">Signal</keyword>
<dbReference type="Gene3D" id="3.30.457.10">
    <property type="entry name" value="Copper amine oxidase-like, N-terminal domain"/>
    <property type="match status" value="1"/>
</dbReference>